<organism evidence="3 4">
    <name type="scientific">Amycolatopsis thermoflava</name>
    <dbReference type="NCBI Taxonomy" id="84480"/>
    <lineage>
        <taxon>Bacteria</taxon>
        <taxon>Bacillati</taxon>
        <taxon>Actinomycetota</taxon>
        <taxon>Actinomycetes</taxon>
        <taxon>Pseudonocardiales</taxon>
        <taxon>Pseudonocardiaceae</taxon>
        <taxon>Amycolatopsis</taxon>
        <taxon>Amycolatopsis methanolica group</taxon>
    </lineage>
</organism>
<dbReference type="GO" id="GO:0016705">
    <property type="term" value="F:oxidoreductase activity, acting on paired donors, with incorporation or reduction of molecular oxygen"/>
    <property type="evidence" value="ECO:0007669"/>
    <property type="project" value="InterPro"/>
</dbReference>
<dbReference type="InterPro" id="IPR011251">
    <property type="entry name" value="Luciferase-like_dom"/>
</dbReference>
<dbReference type="GO" id="GO:0004497">
    <property type="term" value="F:monooxygenase activity"/>
    <property type="evidence" value="ECO:0007669"/>
    <property type="project" value="UniProtKB-KW"/>
</dbReference>
<dbReference type="PANTHER" id="PTHR43244">
    <property type="match status" value="1"/>
</dbReference>
<name>A0A3N2H8B7_9PSEU</name>
<keyword evidence="4" id="KW-1185">Reference proteome</keyword>
<reference evidence="3 4" key="1">
    <citation type="submission" date="2018-11" db="EMBL/GenBank/DDBJ databases">
        <title>Sequencing the genomes of 1000 actinobacteria strains.</title>
        <authorList>
            <person name="Klenk H.-P."/>
        </authorList>
    </citation>
    <scope>NUCLEOTIDE SEQUENCE [LARGE SCALE GENOMIC DNA]</scope>
    <source>
        <strain evidence="3 4">DSM 44348</strain>
    </source>
</reference>
<dbReference type="Gene3D" id="3.20.20.30">
    <property type="entry name" value="Luciferase-like domain"/>
    <property type="match status" value="1"/>
</dbReference>
<dbReference type="PANTHER" id="PTHR43244:SF1">
    <property type="entry name" value="5,10-METHYLENETETRAHYDROMETHANOPTERIN REDUCTASE"/>
    <property type="match status" value="1"/>
</dbReference>
<accession>A0A3N2H8B7</accession>
<protein>
    <submittedName>
        <fullName evidence="3">Alkanesulfonate monooxygenase SsuD/methylene tetrahydromethanopterin reductase-like flavin-dependent oxidoreductase (Luciferase family)</fullName>
    </submittedName>
</protein>
<dbReference type="Pfam" id="PF00296">
    <property type="entry name" value="Bac_luciferase"/>
    <property type="match status" value="1"/>
</dbReference>
<dbReference type="AlphaFoldDB" id="A0A3N2H8B7"/>
<dbReference type="InterPro" id="IPR036661">
    <property type="entry name" value="Luciferase-like_sf"/>
</dbReference>
<feature type="domain" description="Luciferase-like" evidence="2">
    <location>
        <begin position="12"/>
        <end position="282"/>
    </location>
</feature>
<sequence>MTAGVMLPRDLAAAEIVPFARRAEELGFGEVWIVEDLGFHGGIAQAATVLAVTSRIRVGIGILPAGARNVAFTAMELATLARLHPGRLVAGIGHGVPGWMRQVGAWPASPLTLFAEHARALTGLLRGERVRAEGRYVRLDGAGLEAAPETVPPVLAGVRGPKSLAVAGAELDGVILAEPAPAEYIAAARRILPPQARVVVFGHAVVDPDAEAARARVRPLLAAIGDPELSAHVDPLPFAAELRALRARHQDGDSFAAGLPGEWVDALTLAGPADAVRRRIAGLGADSVVLIPVGDDRLAALDTLATAL</sequence>
<dbReference type="GeneID" id="301848850"/>
<evidence type="ECO:0000256" key="1">
    <source>
        <dbReference type="ARBA" id="ARBA00023002"/>
    </source>
</evidence>
<evidence type="ECO:0000313" key="3">
    <source>
        <dbReference type="EMBL" id="ROS45161.1"/>
    </source>
</evidence>
<dbReference type="RefSeq" id="WP_123686943.1">
    <property type="nucleotide sequence ID" value="NZ_RKHY01000001.1"/>
</dbReference>
<evidence type="ECO:0000259" key="2">
    <source>
        <dbReference type="Pfam" id="PF00296"/>
    </source>
</evidence>
<dbReference type="EMBL" id="RKHY01000001">
    <property type="protein sequence ID" value="ROS45161.1"/>
    <property type="molecule type" value="Genomic_DNA"/>
</dbReference>
<dbReference type="SUPFAM" id="SSF51679">
    <property type="entry name" value="Bacterial luciferase-like"/>
    <property type="match status" value="1"/>
</dbReference>
<evidence type="ECO:0000313" key="4">
    <source>
        <dbReference type="Proteomes" id="UP000274843"/>
    </source>
</evidence>
<keyword evidence="3" id="KW-0503">Monooxygenase</keyword>
<comment type="caution">
    <text evidence="3">The sequence shown here is derived from an EMBL/GenBank/DDBJ whole genome shotgun (WGS) entry which is preliminary data.</text>
</comment>
<proteinExistence type="predicted"/>
<gene>
    <name evidence="3" type="ORF">EDD35_7624</name>
</gene>
<dbReference type="Proteomes" id="UP000274843">
    <property type="component" value="Unassembled WGS sequence"/>
</dbReference>
<keyword evidence="1" id="KW-0560">Oxidoreductase</keyword>
<dbReference type="InterPro" id="IPR050564">
    <property type="entry name" value="F420-G6PD/mer"/>
</dbReference>